<comment type="caution">
    <text evidence="15">The sequence shown here is derived from an EMBL/GenBank/DDBJ whole genome shotgun (WGS) entry which is preliminary data.</text>
</comment>
<keyword evidence="9 12" id="KW-0408">Iron</keyword>
<dbReference type="GO" id="GO:0016020">
    <property type="term" value="C:membrane"/>
    <property type="evidence" value="ECO:0007669"/>
    <property type="project" value="UniProtKB-SubCell"/>
</dbReference>
<dbReference type="PANTHER" id="PTHR24282:SF247">
    <property type="entry name" value="11-OXO-BETA-AMYRIN 30-OXIDASE-LIKE"/>
    <property type="match status" value="1"/>
</dbReference>
<comment type="similarity">
    <text evidence="3 13">Belongs to the cytochrome P450 family.</text>
</comment>
<evidence type="ECO:0000256" key="8">
    <source>
        <dbReference type="ARBA" id="ARBA00023002"/>
    </source>
</evidence>
<keyword evidence="8 13" id="KW-0560">Oxidoreductase</keyword>
<accession>A0AAN8UP75</accession>
<dbReference type="InterPro" id="IPR001128">
    <property type="entry name" value="Cyt_P450"/>
</dbReference>
<dbReference type="InterPro" id="IPR036396">
    <property type="entry name" value="Cyt_P450_sf"/>
</dbReference>
<keyword evidence="10 13" id="KW-0503">Monooxygenase</keyword>
<keyword evidence="5 14" id="KW-0812">Transmembrane</keyword>
<keyword evidence="6 12" id="KW-0479">Metal-binding</keyword>
<keyword evidence="7 14" id="KW-1133">Transmembrane helix</keyword>
<dbReference type="InterPro" id="IPR002402">
    <property type="entry name" value="Cyt_P450_E_grp-II"/>
</dbReference>
<dbReference type="PROSITE" id="PS00086">
    <property type="entry name" value="CYTOCHROME_P450"/>
    <property type="match status" value="1"/>
</dbReference>
<evidence type="ECO:0000313" key="15">
    <source>
        <dbReference type="EMBL" id="KAK6919115.1"/>
    </source>
</evidence>
<feature type="binding site" description="axial binding residue" evidence="12">
    <location>
        <position position="442"/>
    </location>
    <ligand>
        <name>heme</name>
        <dbReference type="ChEBI" id="CHEBI:30413"/>
    </ligand>
    <ligandPart>
        <name>Fe</name>
        <dbReference type="ChEBI" id="CHEBI:18248"/>
    </ligandPart>
</feature>
<dbReference type="Pfam" id="PF00067">
    <property type="entry name" value="p450"/>
    <property type="match status" value="3"/>
</dbReference>
<dbReference type="AlphaFoldDB" id="A0AAN8UP75"/>
<dbReference type="EMBL" id="JBAMMX010000022">
    <property type="protein sequence ID" value="KAK6919115.1"/>
    <property type="molecule type" value="Genomic_DNA"/>
</dbReference>
<dbReference type="GO" id="GO:0016705">
    <property type="term" value="F:oxidoreductase activity, acting on paired donors, with incorporation or reduction of molecular oxygen"/>
    <property type="evidence" value="ECO:0007669"/>
    <property type="project" value="InterPro"/>
</dbReference>
<evidence type="ECO:0000313" key="16">
    <source>
        <dbReference type="Proteomes" id="UP001370490"/>
    </source>
</evidence>
<reference evidence="15 16" key="1">
    <citation type="submission" date="2023-12" db="EMBL/GenBank/DDBJ databases">
        <title>A high-quality genome assembly for Dillenia turbinata (Dilleniales).</title>
        <authorList>
            <person name="Chanderbali A."/>
        </authorList>
    </citation>
    <scope>NUCLEOTIDE SEQUENCE [LARGE SCALE GENOMIC DNA]</scope>
    <source>
        <strain evidence="15">LSX21</strain>
        <tissue evidence="15">Leaf</tissue>
    </source>
</reference>
<evidence type="ECO:0000256" key="4">
    <source>
        <dbReference type="ARBA" id="ARBA00022617"/>
    </source>
</evidence>
<keyword evidence="11 14" id="KW-0472">Membrane</keyword>
<evidence type="ECO:0000256" key="6">
    <source>
        <dbReference type="ARBA" id="ARBA00022723"/>
    </source>
</evidence>
<dbReference type="PRINTS" id="PR00385">
    <property type="entry name" value="P450"/>
</dbReference>
<organism evidence="15 16">
    <name type="scientific">Dillenia turbinata</name>
    <dbReference type="NCBI Taxonomy" id="194707"/>
    <lineage>
        <taxon>Eukaryota</taxon>
        <taxon>Viridiplantae</taxon>
        <taxon>Streptophyta</taxon>
        <taxon>Embryophyta</taxon>
        <taxon>Tracheophyta</taxon>
        <taxon>Spermatophyta</taxon>
        <taxon>Magnoliopsida</taxon>
        <taxon>eudicotyledons</taxon>
        <taxon>Gunneridae</taxon>
        <taxon>Pentapetalae</taxon>
        <taxon>Dilleniales</taxon>
        <taxon>Dilleniaceae</taxon>
        <taxon>Dillenia</taxon>
    </lineage>
</organism>
<dbReference type="Gene3D" id="1.10.630.10">
    <property type="entry name" value="Cytochrome P450"/>
    <property type="match status" value="2"/>
</dbReference>
<comment type="subcellular location">
    <subcellularLocation>
        <location evidence="2">Membrane</location>
    </subcellularLocation>
</comment>
<keyword evidence="16" id="KW-1185">Reference proteome</keyword>
<evidence type="ECO:0000256" key="13">
    <source>
        <dbReference type="RuleBase" id="RU000461"/>
    </source>
</evidence>
<dbReference type="PRINTS" id="PR00464">
    <property type="entry name" value="EP450II"/>
</dbReference>
<evidence type="ECO:0000256" key="2">
    <source>
        <dbReference type="ARBA" id="ARBA00004370"/>
    </source>
</evidence>
<comment type="cofactor">
    <cofactor evidence="1 12">
        <name>heme</name>
        <dbReference type="ChEBI" id="CHEBI:30413"/>
    </cofactor>
</comment>
<evidence type="ECO:0000256" key="5">
    <source>
        <dbReference type="ARBA" id="ARBA00022692"/>
    </source>
</evidence>
<dbReference type="InterPro" id="IPR017972">
    <property type="entry name" value="Cyt_P450_CS"/>
</dbReference>
<dbReference type="GO" id="GO:0004497">
    <property type="term" value="F:monooxygenase activity"/>
    <property type="evidence" value="ECO:0007669"/>
    <property type="project" value="UniProtKB-KW"/>
</dbReference>
<evidence type="ECO:0000256" key="7">
    <source>
        <dbReference type="ARBA" id="ARBA00022989"/>
    </source>
</evidence>
<sequence>MALVWSSMALVYVFVVIISWCPFKVVYSIWWKMMIEKQLEKQGFHGPPYKLLYGNIKDMKFFNENNDQPRAMKTSHDISPLLDPFLHNTVANYGDKFVTWFGTTPRVTITDPKLIREIMSNKSGDFLKPRNSFIDLLVTGVASYHGEKWAKHRKIINPAFHIDKLKVLFHVFCHKLLPFTLKLVIFRFLPTRTNRRMFNIYKQIRSLLRSMIEKREKVIAMVDDDSGKDNLLDLLLKSSHAQVEASKNLKSGLTIEDVIDECKLFYFAGQETTENLLTWTLVVLSMHKNWQDRAREEVLQAIGSNTPSFDDLSSLKIVSFRIPFLCVSFLLLGLCSDEGLWLQPSPFKLVSSFSLGSTCKVLRLYPPVPSILRCTKMKAELGDLVIPAGVHISLPFYLIHHDPKLWGEDALEFNPERFSEGIPKASKDQTSYFPFGWGPRTCIGQNFALLEAKYAIVAIPQKFWFELSPLYVHAPWKSPTLRPKFGAQIILNKF</sequence>
<dbReference type="Proteomes" id="UP001370490">
    <property type="component" value="Unassembled WGS sequence"/>
</dbReference>
<gene>
    <name evidence="15" type="ORF">RJ641_017537</name>
</gene>
<feature type="transmembrane region" description="Helical" evidence="14">
    <location>
        <begin position="12"/>
        <end position="31"/>
    </location>
</feature>
<dbReference type="GO" id="GO:0020037">
    <property type="term" value="F:heme binding"/>
    <property type="evidence" value="ECO:0007669"/>
    <property type="project" value="InterPro"/>
</dbReference>
<name>A0AAN8UP75_9MAGN</name>
<evidence type="ECO:0000256" key="10">
    <source>
        <dbReference type="ARBA" id="ARBA00023033"/>
    </source>
</evidence>
<evidence type="ECO:0000256" key="12">
    <source>
        <dbReference type="PIRSR" id="PIRSR602402-1"/>
    </source>
</evidence>
<dbReference type="PANTHER" id="PTHR24282">
    <property type="entry name" value="CYTOCHROME P450 FAMILY MEMBER"/>
    <property type="match status" value="1"/>
</dbReference>
<dbReference type="SUPFAM" id="SSF48264">
    <property type="entry name" value="Cytochrome P450"/>
    <property type="match status" value="1"/>
</dbReference>
<protein>
    <submittedName>
        <fullName evidence="15">Cytochrome P450</fullName>
    </submittedName>
</protein>
<proteinExistence type="inferred from homology"/>
<dbReference type="GO" id="GO:0005506">
    <property type="term" value="F:iron ion binding"/>
    <property type="evidence" value="ECO:0007669"/>
    <property type="project" value="InterPro"/>
</dbReference>
<evidence type="ECO:0000256" key="1">
    <source>
        <dbReference type="ARBA" id="ARBA00001971"/>
    </source>
</evidence>
<evidence type="ECO:0000256" key="9">
    <source>
        <dbReference type="ARBA" id="ARBA00023004"/>
    </source>
</evidence>
<keyword evidence="4 12" id="KW-0349">Heme</keyword>
<evidence type="ECO:0000256" key="14">
    <source>
        <dbReference type="SAM" id="Phobius"/>
    </source>
</evidence>
<evidence type="ECO:0000256" key="3">
    <source>
        <dbReference type="ARBA" id="ARBA00010617"/>
    </source>
</evidence>
<evidence type="ECO:0000256" key="11">
    <source>
        <dbReference type="ARBA" id="ARBA00023136"/>
    </source>
</evidence>
<dbReference type="InterPro" id="IPR050665">
    <property type="entry name" value="Cytochrome_P450_Monooxygen"/>
</dbReference>